<reference evidence="1" key="1">
    <citation type="journal article" date="2013" name="Genetics">
        <title>The draft genome and transcriptome of Panagrellus redivivus are shaped by the harsh demands of a free-living lifestyle.</title>
        <authorList>
            <person name="Srinivasan J."/>
            <person name="Dillman A.R."/>
            <person name="Macchietto M.G."/>
            <person name="Heikkinen L."/>
            <person name="Lakso M."/>
            <person name="Fracchia K.M."/>
            <person name="Antoshechkin I."/>
            <person name="Mortazavi A."/>
            <person name="Wong G."/>
            <person name="Sternberg P.W."/>
        </authorList>
    </citation>
    <scope>NUCLEOTIDE SEQUENCE [LARGE SCALE GENOMIC DNA]</scope>
    <source>
        <strain evidence="1">MT8872</strain>
    </source>
</reference>
<proteinExistence type="predicted"/>
<accession>A0A7E4ZXU7</accession>
<protein>
    <submittedName>
        <fullName evidence="2">40S ribosomal protein S14</fullName>
    </submittedName>
</protein>
<dbReference type="Proteomes" id="UP000492821">
    <property type="component" value="Unassembled WGS sequence"/>
</dbReference>
<sequence>MRETQFKTLDDMDPEGAFHHNLDEAVQLRSINVSQPNHWGLAIGSTRAGKTASRQCGCSIFFIHRLRVRRVKYAKNFTLFESVRLTPRCHDRLQLEGLNRSTMSCVVRSVPSKIGGRKAKPPKARANVVCRDVVLTFPSLLFPMA</sequence>
<dbReference type="AlphaFoldDB" id="A0A7E4ZXU7"/>
<dbReference type="WBParaSite" id="Pan_g23815.t1">
    <property type="protein sequence ID" value="Pan_g23815.t1"/>
    <property type="gene ID" value="Pan_g23815"/>
</dbReference>
<name>A0A7E4ZXU7_PANRE</name>
<organism evidence="1 2">
    <name type="scientific">Panagrellus redivivus</name>
    <name type="common">Microworm</name>
    <dbReference type="NCBI Taxonomy" id="6233"/>
    <lineage>
        <taxon>Eukaryota</taxon>
        <taxon>Metazoa</taxon>
        <taxon>Ecdysozoa</taxon>
        <taxon>Nematoda</taxon>
        <taxon>Chromadorea</taxon>
        <taxon>Rhabditida</taxon>
        <taxon>Tylenchina</taxon>
        <taxon>Panagrolaimomorpha</taxon>
        <taxon>Panagrolaimoidea</taxon>
        <taxon>Panagrolaimidae</taxon>
        <taxon>Panagrellus</taxon>
    </lineage>
</organism>
<reference evidence="2" key="2">
    <citation type="submission" date="2020-10" db="UniProtKB">
        <authorList>
            <consortium name="WormBaseParasite"/>
        </authorList>
    </citation>
    <scope>IDENTIFICATION</scope>
</reference>
<evidence type="ECO:0000313" key="2">
    <source>
        <dbReference type="WBParaSite" id="Pan_g23815.t1"/>
    </source>
</evidence>
<evidence type="ECO:0000313" key="1">
    <source>
        <dbReference type="Proteomes" id="UP000492821"/>
    </source>
</evidence>
<keyword evidence="1" id="KW-1185">Reference proteome</keyword>